<dbReference type="Gene3D" id="1.20.1560.10">
    <property type="entry name" value="ABC transporter type 1, transmembrane domain"/>
    <property type="match status" value="1"/>
</dbReference>
<feature type="transmembrane region" description="Helical" evidence="10">
    <location>
        <begin position="128"/>
        <end position="153"/>
    </location>
</feature>
<dbReference type="FunFam" id="3.40.50.300:FF:001001">
    <property type="entry name" value="Multidrug ABC transporter ATP-binding protein"/>
    <property type="match status" value="1"/>
</dbReference>
<comment type="subcellular location">
    <subcellularLocation>
        <location evidence="1">Cell membrane</location>
        <topology evidence="1">Multi-pass membrane protein</topology>
    </subcellularLocation>
</comment>
<evidence type="ECO:0000256" key="3">
    <source>
        <dbReference type="ARBA" id="ARBA00022475"/>
    </source>
</evidence>
<dbReference type="InterPro" id="IPR017871">
    <property type="entry name" value="ABC_transporter-like_CS"/>
</dbReference>
<dbReference type="SUPFAM" id="SSF52540">
    <property type="entry name" value="P-loop containing nucleoside triphosphate hydrolases"/>
    <property type="match status" value="1"/>
</dbReference>
<comment type="caution">
    <text evidence="13">The sequence shown here is derived from an EMBL/GenBank/DDBJ whole genome shotgun (WGS) entry which is preliminary data.</text>
</comment>
<feature type="transmembrane region" description="Helical" evidence="10">
    <location>
        <begin position="240"/>
        <end position="264"/>
    </location>
</feature>
<keyword evidence="3" id="KW-1003">Cell membrane</keyword>
<dbReference type="SMART" id="SM00382">
    <property type="entry name" value="AAA"/>
    <property type="match status" value="1"/>
</dbReference>
<dbReference type="Proteomes" id="UP000460435">
    <property type="component" value="Unassembled WGS sequence"/>
</dbReference>
<reference evidence="13 14" key="1">
    <citation type="submission" date="2019-11" db="EMBL/GenBank/DDBJ databases">
        <authorList>
            <person name="Li X.-J."/>
            <person name="Feng X.-M."/>
        </authorList>
    </citation>
    <scope>NUCLEOTIDE SEQUENCE [LARGE SCALE GENOMIC DNA]</scope>
    <source>
        <strain evidence="13 14">XMNu-373</strain>
    </source>
</reference>
<evidence type="ECO:0000313" key="14">
    <source>
        <dbReference type="Proteomes" id="UP000460435"/>
    </source>
</evidence>
<dbReference type="Gene3D" id="3.40.50.300">
    <property type="entry name" value="P-loop containing nucleotide triphosphate hydrolases"/>
    <property type="match status" value="1"/>
</dbReference>
<name>A0A7K3MC91_9ACTN</name>
<feature type="transmembrane region" description="Helical" evidence="10">
    <location>
        <begin position="51"/>
        <end position="71"/>
    </location>
</feature>
<keyword evidence="9 10" id="KW-0472">Membrane</keyword>
<dbReference type="InterPro" id="IPR039421">
    <property type="entry name" value="Type_1_exporter"/>
</dbReference>
<evidence type="ECO:0000256" key="9">
    <source>
        <dbReference type="ARBA" id="ARBA00023136"/>
    </source>
</evidence>
<dbReference type="GO" id="GO:0015421">
    <property type="term" value="F:ABC-type oligopeptide transporter activity"/>
    <property type="evidence" value="ECO:0007669"/>
    <property type="project" value="TreeGrafter"/>
</dbReference>
<accession>A0A7K3MC91</accession>
<feature type="transmembrane region" description="Helical" evidence="10">
    <location>
        <begin position="159"/>
        <end position="179"/>
    </location>
</feature>
<evidence type="ECO:0000313" key="13">
    <source>
        <dbReference type="EMBL" id="NDL60008.1"/>
    </source>
</evidence>
<sequence length="585" mass="61020">MVTRRLLALMRPHSGRLGLAVAASVVAELATLALMATAAWMIARAAQQPPLAALSLAIVGVRAFATSRGLFRYAERLASHDAALRALATLRGRVYDALVPLAPAGLPSFRSSDLLSRMVADVEAVQDFIVRVLVPAATAAVVAALAVGFGFAVLPTAGLALAAGLLVAGLVVPMLTAAASRRHAKRLAPARAELAARTVDLLRGSADLAVFGATRQALADAERAGTDLARIERRTALTTASAGAAAMLVQGATTVGVTLIALAAAADGSLAPVMVPVLALVALISFEPVLPLVSVVRHFLESRAAAARVIAVLDTAAPVAEPPTPLPAPRRDAVIAVRDLTVRHASDREPALAGVNLRLEPGRRVAVVGASGSGKSTLLAAMMRFVEPESGEIVVDGHPITEYSGDDIRALITGVTQDSHLFHTTIRENLRLAAPSADDEQIRAALAEARLLTWIDTLPDGLDTMVGESGGQVSGGQRQRLALARALLADPPVLVLDEPTEGLDPETADELVADLVASTRGRTTLLITHRLTGLDEVDEIVVLDAGRVVQRGRHQDLVAASGPYYDLWWATELRLPDGLDSVSGR</sequence>
<organism evidence="13 14">
    <name type="scientific">Phytoactinopolyspora mesophila</name>
    <dbReference type="NCBI Taxonomy" id="2650750"/>
    <lineage>
        <taxon>Bacteria</taxon>
        <taxon>Bacillati</taxon>
        <taxon>Actinomycetota</taxon>
        <taxon>Actinomycetes</taxon>
        <taxon>Jiangellales</taxon>
        <taxon>Jiangellaceae</taxon>
        <taxon>Phytoactinopolyspora</taxon>
    </lineage>
</organism>
<keyword evidence="14" id="KW-1185">Reference proteome</keyword>
<evidence type="ECO:0000256" key="8">
    <source>
        <dbReference type="ARBA" id="ARBA00022989"/>
    </source>
</evidence>
<dbReference type="RefSeq" id="WP_162452712.1">
    <property type="nucleotide sequence ID" value="NZ_WLZY01000009.1"/>
</dbReference>
<dbReference type="GO" id="GO:0016887">
    <property type="term" value="F:ATP hydrolysis activity"/>
    <property type="evidence" value="ECO:0007669"/>
    <property type="project" value="InterPro"/>
</dbReference>
<dbReference type="PROSITE" id="PS50929">
    <property type="entry name" value="ABC_TM1F"/>
    <property type="match status" value="1"/>
</dbReference>
<dbReference type="EMBL" id="WLZY01000009">
    <property type="protein sequence ID" value="NDL60008.1"/>
    <property type="molecule type" value="Genomic_DNA"/>
</dbReference>
<keyword evidence="4" id="KW-0997">Cell inner membrane</keyword>
<gene>
    <name evidence="13" type="primary">cydC</name>
    <name evidence="13" type="ORF">F7O44_23315</name>
</gene>
<dbReference type="InterPro" id="IPR003439">
    <property type="entry name" value="ABC_transporter-like_ATP-bd"/>
</dbReference>
<keyword evidence="5 10" id="KW-0812">Transmembrane</keyword>
<dbReference type="PROSITE" id="PS00211">
    <property type="entry name" value="ABC_TRANSPORTER_1"/>
    <property type="match status" value="1"/>
</dbReference>
<evidence type="ECO:0000256" key="1">
    <source>
        <dbReference type="ARBA" id="ARBA00004651"/>
    </source>
</evidence>
<dbReference type="SUPFAM" id="SSF90123">
    <property type="entry name" value="ABC transporter transmembrane region"/>
    <property type="match status" value="1"/>
</dbReference>
<dbReference type="InterPro" id="IPR014223">
    <property type="entry name" value="ABC_CydC/D"/>
</dbReference>
<keyword evidence="6" id="KW-0547">Nucleotide-binding</keyword>
<evidence type="ECO:0000259" key="11">
    <source>
        <dbReference type="PROSITE" id="PS50893"/>
    </source>
</evidence>
<evidence type="ECO:0000259" key="12">
    <source>
        <dbReference type="PROSITE" id="PS50929"/>
    </source>
</evidence>
<dbReference type="InterPro" id="IPR027417">
    <property type="entry name" value="P-loop_NTPase"/>
</dbReference>
<proteinExistence type="predicted"/>
<protein>
    <submittedName>
        <fullName evidence="13">Thiol reductant ABC exporter subunit CydC</fullName>
    </submittedName>
</protein>
<evidence type="ECO:0000256" key="5">
    <source>
        <dbReference type="ARBA" id="ARBA00022692"/>
    </source>
</evidence>
<feature type="domain" description="ABC transporter" evidence="11">
    <location>
        <begin position="335"/>
        <end position="570"/>
    </location>
</feature>
<dbReference type="PANTHER" id="PTHR43394:SF1">
    <property type="entry name" value="ATP-BINDING CASSETTE SUB-FAMILY B MEMBER 10, MITOCHONDRIAL"/>
    <property type="match status" value="1"/>
</dbReference>
<evidence type="ECO:0000256" key="6">
    <source>
        <dbReference type="ARBA" id="ARBA00022741"/>
    </source>
</evidence>
<dbReference type="GO" id="GO:0005886">
    <property type="term" value="C:plasma membrane"/>
    <property type="evidence" value="ECO:0007669"/>
    <property type="project" value="UniProtKB-SubCell"/>
</dbReference>
<dbReference type="InterPro" id="IPR036640">
    <property type="entry name" value="ABC1_TM_sf"/>
</dbReference>
<evidence type="ECO:0000256" key="4">
    <source>
        <dbReference type="ARBA" id="ARBA00022519"/>
    </source>
</evidence>
<dbReference type="Pfam" id="PF00005">
    <property type="entry name" value="ABC_tran"/>
    <property type="match status" value="1"/>
</dbReference>
<dbReference type="AlphaFoldDB" id="A0A7K3MC91"/>
<dbReference type="Pfam" id="PF00664">
    <property type="entry name" value="ABC_membrane"/>
    <property type="match status" value="1"/>
</dbReference>
<dbReference type="GO" id="GO:0045454">
    <property type="term" value="P:cell redox homeostasis"/>
    <property type="evidence" value="ECO:0007669"/>
    <property type="project" value="InterPro"/>
</dbReference>
<keyword evidence="7" id="KW-0067">ATP-binding</keyword>
<dbReference type="PANTHER" id="PTHR43394">
    <property type="entry name" value="ATP-DEPENDENT PERMEASE MDL1, MITOCHONDRIAL"/>
    <property type="match status" value="1"/>
</dbReference>
<keyword evidence="2" id="KW-0813">Transport</keyword>
<evidence type="ECO:0000256" key="2">
    <source>
        <dbReference type="ARBA" id="ARBA00022448"/>
    </source>
</evidence>
<dbReference type="PROSITE" id="PS50893">
    <property type="entry name" value="ABC_TRANSPORTER_2"/>
    <property type="match status" value="1"/>
</dbReference>
<feature type="domain" description="ABC transmembrane type-1" evidence="12">
    <location>
        <begin position="19"/>
        <end position="301"/>
    </location>
</feature>
<dbReference type="GO" id="GO:0034775">
    <property type="term" value="P:glutathione transmembrane transport"/>
    <property type="evidence" value="ECO:0007669"/>
    <property type="project" value="InterPro"/>
</dbReference>
<evidence type="ECO:0000256" key="10">
    <source>
        <dbReference type="SAM" id="Phobius"/>
    </source>
</evidence>
<evidence type="ECO:0000256" key="7">
    <source>
        <dbReference type="ARBA" id="ARBA00022840"/>
    </source>
</evidence>
<keyword evidence="8 10" id="KW-1133">Transmembrane helix</keyword>
<dbReference type="InterPro" id="IPR011527">
    <property type="entry name" value="ABC1_TM_dom"/>
</dbReference>
<dbReference type="NCBIfam" id="TIGR02868">
    <property type="entry name" value="CydC"/>
    <property type="match status" value="1"/>
</dbReference>
<feature type="transmembrane region" description="Helical" evidence="10">
    <location>
        <begin position="270"/>
        <end position="293"/>
    </location>
</feature>
<dbReference type="InterPro" id="IPR003593">
    <property type="entry name" value="AAA+_ATPase"/>
</dbReference>
<dbReference type="GO" id="GO:0005524">
    <property type="term" value="F:ATP binding"/>
    <property type="evidence" value="ECO:0007669"/>
    <property type="project" value="UniProtKB-KW"/>
</dbReference>